<feature type="transmembrane region" description="Helical" evidence="6">
    <location>
        <begin position="170"/>
        <end position="192"/>
    </location>
</feature>
<organism evidence="7 8">
    <name type="scientific">Panacibacter ginsenosidivorans</name>
    <dbReference type="NCBI Taxonomy" id="1813871"/>
    <lineage>
        <taxon>Bacteria</taxon>
        <taxon>Pseudomonadati</taxon>
        <taxon>Bacteroidota</taxon>
        <taxon>Chitinophagia</taxon>
        <taxon>Chitinophagales</taxon>
        <taxon>Chitinophagaceae</taxon>
        <taxon>Panacibacter</taxon>
    </lineage>
</organism>
<dbReference type="OrthoDB" id="9788444at2"/>
<evidence type="ECO:0000256" key="1">
    <source>
        <dbReference type="ARBA" id="ARBA00004141"/>
    </source>
</evidence>
<feature type="transmembrane region" description="Helical" evidence="6">
    <location>
        <begin position="36"/>
        <end position="54"/>
    </location>
</feature>
<feature type="transmembrane region" description="Helical" evidence="6">
    <location>
        <begin position="204"/>
        <end position="230"/>
    </location>
</feature>
<evidence type="ECO:0000256" key="5">
    <source>
        <dbReference type="ARBA" id="ARBA00023136"/>
    </source>
</evidence>
<dbReference type="EMBL" id="CP042435">
    <property type="protein sequence ID" value="QEC66395.1"/>
    <property type="molecule type" value="Genomic_DNA"/>
</dbReference>
<dbReference type="GO" id="GO:0016020">
    <property type="term" value="C:membrane"/>
    <property type="evidence" value="ECO:0007669"/>
    <property type="project" value="UniProtKB-SubCell"/>
</dbReference>
<reference evidence="7 8" key="1">
    <citation type="journal article" date="2016" name="Int. J. Syst. Evol. Microbiol.">
        <title>Panacibacter ginsenosidivorans gen. nov., sp. nov., with ginsenoside converting activity isolated from soil of a ginseng field.</title>
        <authorList>
            <person name="Siddiqi M.Z."/>
            <person name="Muhammad Shafi S."/>
            <person name="Choi K.D."/>
            <person name="Im W.T."/>
        </authorList>
    </citation>
    <scope>NUCLEOTIDE SEQUENCE [LARGE SCALE GENOMIC DNA]</scope>
    <source>
        <strain evidence="7 8">Gsoil1550</strain>
    </source>
</reference>
<accession>A0A5B8V5P2</accession>
<dbReference type="KEGG" id="pgin:FRZ67_03415"/>
<comment type="subcellular location">
    <subcellularLocation>
        <location evidence="1">Membrane</location>
        <topology evidence="1">Multi-pass membrane protein</topology>
    </subcellularLocation>
</comment>
<dbReference type="GO" id="GO:0017004">
    <property type="term" value="P:cytochrome complex assembly"/>
    <property type="evidence" value="ECO:0007669"/>
    <property type="project" value="InterPro"/>
</dbReference>
<dbReference type="Pfam" id="PF03379">
    <property type="entry name" value="CcmB"/>
    <property type="match status" value="1"/>
</dbReference>
<dbReference type="AlphaFoldDB" id="A0A5B8V5P2"/>
<keyword evidence="3 6" id="KW-0812">Transmembrane</keyword>
<dbReference type="Proteomes" id="UP000321533">
    <property type="component" value="Chromosome"/>
</dbReference>
<protein>
    <submittedName>
        <fullName evidence="7">Cytochrome C biogenesis protein</fullName>
    </submittedName>
</protein>
<dbReference type="RefSeq" id="WP_147188195.1">
    <property type="nucleotide sequence ID" value="NZ_CP042435.1"/>
</dbReference>
<name>A0A5B8V5P2_9BACT</name>
<feature type="transmembrane region" description="Helical" evidence="6">
    <location>
        <begin position="66"/>
        <end position="85"/>
    </location>
</feature>
<sequence length="232" mass="25918">MLSRKIIKRKALNNSGSQKIPALIRKDLLLEIRQQYTFYGVLLYVASTIFVVYLTMGQPEEEVWNALFWVIQLFVCVNAVAKSFLQDSKGRMLYYYSIAGARDFIISKLVFNALLMMLMSLLSLFVFMLLLGNPLLHIIAFAGIGFLGGIGFSLIFTFLAAIASKAQQQAALMAIMGFPIIIPQILLLSKIAKAAFAPVLQAGLWQMVFLLVALDLLIIALAVILFPFLWKD</sequence>
<dbReference type="InterPro" id="IPR003544">
    <property type="entry name" value="Cyt_c_biogenesis_CcmB"/>
</dbReference>
<evidence type="ECO:0000313" key="7">
    <source>
        <dbReference type="EMBL" id="QEC66395.1"/>
    </source>
</evidence>
<gene>
    <name evidence="7" type="ORF">FRZ67_03415</name>
</gene>
<keyword evidence="8" id="KW-1185">Reference proteome</keyword>
<evidence type="ECO:0000256" key="6">
    <source>
        <dbReference type="SAM" id="Phobius"/>
    </source>
</evidence>
<evidence type="ECO:0000256" key="4">
    <source>
        <dbReference type="ARBA" id="ARBA00022989"/>
    </source>
</evidence>
<comment type="similarity">
    <text evidence="2">Belongs to the CcmB/CycW/HelB family.</text>
</comment>
<proteinExistence type="inferred from homology"/>
<keyword evidence="5 6" id="KW-0472">Membrane</keyword>
<feature type="transmembrane region" description="Helical" evidence="6">
    <location>
        <begin position="106"/>
        <end position="132"/>
    </location>
</feature>
<feature type="transmembrane region" description="Helical" evidence="6">
    <location>
        <begin position="138"/>
        <end position="163"/>
    </location>
</feature>
<evidence type="ECO:0000313" key="8">
    <source>
        <dbReference type="Proteomes" id="UP000321533"/>
    </source>
</evidence>
<evidence type="ECO:0000256" key="3">
    <source>
        <dbReference type="ARBA" id="ARBA00022692"/>
    </source>
</evidence>
<evidence type="ECO:0000256" key="2">
    <source>
        <dbReference type="ARBA" id="ARBA00010544"/>
    </source>
</evidence>
<keyword evidence="4 6" id="KW-1133">Transmembrane helix</keyword>
<dbReference type="GO" id="GO:0015232">
    <property type="term" value="F:heme transmembrane transporter activity"/>
    <property type="evidence" value="ECO:0007669"/>
    <property type="project" value="InterPro"/>
</dbReference>